<sequence length="446" mass="49408">MPSADPPPPAGLADLHTCLGDMQRKDHTLQAAIDEVQVLIDMVENAKRTITADPSNAATTLVKLQSLSKQSLDKLYSNVPKKPHALRGMHNALGAYEKALNKRFKDKPFPSASNDVVSSQPHLLNRAIAMHLLREGQFNVANTFILEAKSKSPHLNDLPDISAAGASLLSSHSLFSSQEDDTDAMDEDPAAAELAPTSLQQEFAAMHHILHDLRINHNLLPAIDWARRNSHVLETRGSNLEFELCRLEFIRQFVDSAQEHGDHTLPLRAWAYARSELASFAGRYAREIHQLSAALAFWPNIATSPYRHLFDAASAWEEVAGSFTREFCSLLELSADSPLYVAATAGAVALPPLMRVQKILANRKAEWTSREELPVEIPLPPAYHFHSVFVCPVSKEQSTDSNPPMLLPCGHVIAKESLEKISKGTRFKCPYCPMECHPRDAKKVYV</sequence>
<dbReference type="InterPro" id="IPR045098">
    <property type="entry name" value="Fyv10_fam"/>
</dbReference>
<dbReference type="Proteomes" id="UP000504638">
    <property type="component" value="Unplaced"/>
</dbReference>
<dbReference type="SMART" id="SM00757">
    <property type="entry name" value="CRA"/>
    <property type="match status" value="1"/>
</dbReference>
<dbReference type="OrthoDB" id="1933281at2759"/>
<dbReference type="InterPro" id="IPR013083">
    <property type="entry name" value="Znf_RING/FYVE/PHD"/>
</dbReference>
<dbReference type="GO" id="GO:0034657">
    <property type="term" value="C:GID complex"/>
    <property type="evidence" value="ECO:0007669"/>
    <property type="project" value="TreeGrafter"/>
</dbReference>
<gene>
    <name evidence="11 13" type="ORF">P152DRAFT_458683</name>
</gene>
<dbReference type="InterPro" id="IPR006594">
    <property type="entry name" value="LisH"/>
</dbReference>
<evidence type="ECO:0000256" key="3">
    <source>
        <dbReference type="ARBA" id="ARBA00022723"/>
    </source>
</evidence>
<evidence type="ECO:0000256" key="6">
    <source>
        <dbReference type="ARBA" id="ARBA00061136"/>
    </source>
</evidence>
<dbReference type="GO" id="GO:0005737">
    <property type="term" value="C:cytoplasm"/>
    <property type="evidence" value="ECO:0007669"/>
    <property type="project" value="UniProtKB-SubCell"/>
</dbReference>
<dbReference type="GeneID" id="54420089"/>
<keyword evidence="12" id="KW-1185">Reference proteome</keyword>
<reference evidence="11 13" key="1">
    <citation type="submission" date="2020-01" db="EMBL/GenBank/DDBJ databases">
        <authorList>
            <consortium name="DOE Joint Genome Institute"/>
            <person name="Haridas S."/>
            <person name="Albert R."/>
            <person name="Binder M."/>
            <person name="Bloem J."/>
            <person name="Labutti K."/>
            <person name="Salamov A."/>
            <person name="Andreopoulos B."/>
            <person name="Baker S.E."/>
            <person name="Barry K."/>
            <person name="Bills G."/>
            <person name="Bluhm B.H."/>
            <person name="Cannon C."/>
            <person name="Castanera R."/>
            <person name="Culley D.E."/>
            <person name="Daum C."/>
            <person name="Ezra D."/>
            <person name="Gonzalez J.B."/>
            <person name="Henrissat B."/>
            <person name="Kuo A."/>
            <person name="Liang C."/>
            <person name="Lipzen A."/>
            <person name="Lutzoni F."/>
            <person name="Magnuson J."/>
            <person name="Mondo S."/>
            <person name="Nolan M."/>
            <person name="Ohm R."/>
            <person name="Pangilinan J."/>
            <person name="Park H.-J."/>
            <person name="Ramirez L."/>
            <person name="Alfaro M."/>
            <person name="Sun H."/>
            <person name="Tritt A."/>
            <person name="Yoshinaga Y."/>
            <person name="Zwiers L.-H."/>
            <person name="Turgeon B.G."/>
            <person name="Goodwin S.B."/>
            <person name="Spatafora J.W."/>
            <person name="Crous P.W."/>
            <person name="Grigoriev I.V."/>
        </authorList>
    </citation>
    <scope>NUCLEOTIDE SEQUENCE</scope>
    <source>
        <strain evidence="11 13">CBS 781.70</strain>
    </source>
</reference>
<keyword evidence="2" id="KW-0963">Cytoplasm</keyword>
<protein>
    <recommendedName>
        <fullName evidence="8">GID complex catalytic subunit 2</fullName>
    </recommendedName>
    <alternativeName>
        <fullName evidence="7">Glucose-induced degradation protein 2</fullName>
    </alternativeName>
</protein>
<dbReference type="GO" id="GO:0061630">
    <property type="term" value="F:ubiquitin protein ligase activity"/>
    <property type="evidence" value="ECO:0007669"/>
    <property type="project" value="InterPro"/>
</dbReference>
<evidence type="ECO:0000256" key="5">
    <source>
        <dbReference type="ARBA" id="ARBA00022833"/>
    </source>
</evidence>
<feature type="domain" description="RING-Gid-type" evidence="10">
    <location>
        <begin position="391"/>
        <end position="432"/>
    </location>
</feature>
<dbReference type="InterPro" id="IPR024964">
    <property type="entry name" value="CTLH/CRA"/>
</dbReference>
<accession>A0A6G1G313</accession>
<keyword evidence="3" id="KW-0479">Metal-binding</keyword>
<evidence type="ECO:0000256" key="8">
    <source>
        <dbReference type="ARBA" id="ARBA00080744"/>
    </source>
</evidence>
<dbReference type="Pfam" id="PF13445">
    <property type="entry name" value="zf-RING_UBOX"/>
    <property type="match status" value="1"/>
</dbReference>
<evidence type="ECO:0000313" key="12">
    <source>
        <dbReference type="Proteomes" id="UP000504638"/>
    </source>
</evidence>
<dbReference type="EMBL" id="ML975158">
    <property type="protein sequence ID" value="KAF1812306.1"/>
    <property type="molecule type" value="Genomic_DNA"/>
</dbReference>
<comment type="subcellular location">
    <subcellularLocation>
        <location evidence="1">Cytoplasm</location>
    </subcellularLocation>
</comment>
<dbReference type="InterPro" id="IPR044063">
    <property type="entry name" value="ZF_RING_GID"/>
</dbReference>
<evidence type="ECO:0000256" key="4">
    <source>
        <dbReference type="ARBA" id="ARBA00022771"/>
    </source>
</evidence>
<dbReference type="InterPro" id="IPR037683">
    <property type="entry name" value="Rmd5_dRing"/>
</dbReference>
<dbReference type="CDD" id="cd16652">
    <property type="entry name" value="dRING_Rmd5p-like"/>
    <property type="match status" value="1"/>
</dbReference>
<dbReference type="GO" id="GO:0005634">
    <property type="term" value="C:nucleus"/>
    <property type="evidence" value="ECO:0007669"/>
    <property type="project" value="TreeGrafter"/>
</dbReference>
<dbReference type="SUPFAM" id="SSF57850">
    <property type="entry name" value="RING/U-box"/>
    <property type="match status" value="1"/>
</dbReference>
<evidence type="ECO:0000256" key="1">
    <source>
        <dbReference type="ARBA" id="ARBA00004496"/>
    </source>
</evidence>
<dbReference type="PANTHER" id="PTHR12170">
    <property type="entry name" value="MACROPHAGE ERYTHROBLAST ATTACHER-RELATED"/>
    <property type="match status" value="1"/>
</dbReference>
<dbReference type="PROSITE" id="PS51867">
    <property type="entry name" value="ZF_RING_GID"/>
    <property type="match status" value="1"/>
</dbReference>
<dbReference type="AlphaFoldDB" id="A0A6G1G313"/>
<comment type="similarity">
    <text evidence="6">Belongs to the RMD5/GID2 family.</text>
</comment>
<name>A0A6G1G313_9PEZI</name>
<reference evidence="13" key="3">
    <citation type="submission" date="2025-04" db="UniProtKB">
        <authorList>
            <consortium name="RefSeq"/>
        </authorList>
    </citation>
    <scope>IDENTIFICATION</scope>
    <source>
        <strain evidence="13">CBS 781.70</strain>
    </source>
</reference>
<dbReference type="RefSeq" id="XP_033533937.1">
    <property type="nucleotide sequence ID" value="XM_033679519.1"/>
</dbReference>
<dbReference type="Pfam" id="PF10607">
    <property type="entry name" value="CTLH"/>
    <property type="match status" value="1"/>
</dbReference>
<evidence type="ECO:0000256" key="9">
    <source>
        <dbReference type="PROSITE-ProRule" id="PRU01215"/>
    </source>
</evidence>
<dbReference type="FunFam" id="3.30.40.10:FF:000143">
    <property type="entry name" value="Regulator of gluconeogenesis Rmd5"/>
    <property type="match status" value="1"/>
</dbReference>
<evidence type="ECO:0000313" key="13">
    <source>
        <dbReference type="RefSeq" id="XP_033533937.1"/>
    </source>
</evidence>
<dbReference type="GO" id="GO:0008270">
    <property type="term" value="F:zinc ion binding"/>
    <property type="evidence" value="ECO:0007669"/>
    <property type="project" value="UniProtKB-KW"/>
</dbReference>
<evidence type="ECO:0000256" key="2">
    <source>
        <dbReference type="ARBA" id="ARBA00022490"/>
    </source>
</evidence>
<feature type="zinc finger region" description="RING-Gid-type" evidence="9">
    <location>
        <begin position="391"/>
        <end position="432"/>
    </location>
</feature>
<keyword evidence="5" id="KW-0862">Zinc</keyword>
<evidence type="ECO:0000256" key="7">
    <source>
        <dbReference type="ARBA" id="ARBA00075398"/>
    </source>
</evidence>
<dbReference type="InterPro" id="IPR013144">
    <property type="entry name" value="CRA_dom"/>
</dbReference>
<dbReference type="Gene3D" id="3.30.40.10">
    <property type="entry name" value="Zinc/RING finger domain, C3HC4 (zinc finger)"/>
    <property type="match status" value="1"/>
</dbReference>
<dbReference type="PANTHER" id="PTHR12170:SF3">
    <property type="entry name" value="GH10162P"/>
    <property type="match status" value="1"/>
</dbReference>
<dbReference type="GO" id="GO:0043161">
    <property type="term" value="P:proteasome-mediated ubiquitin-dependent protein catabolic process"/>
    <property type="evidence" value="ECO:0007669"/>
    <property type="project" value="InterPro"/>
</dbReference>
<proteinExistence type="inferred from homology"/>
<organism evidence="11">
    <name type="scientific">Eremomyces bilateralis CBS 781.70</name>
    <dbReference type="NCBI Taxonomy" id="1392243"/>
    <lineage>
        <taxon>Eukaryota</taxon>
        <taxon>Fungi</taxon>
        <taxon>Dikarya</taxon>
        <taxon>Ascomycota</taxon>
        <taxon>Pezizomycotina</taxon>
        <taxon>Dothideomycetes</taxon>
        <taxon>Dothideomycetes incertae sedis</taxon>
        <taxon>Eremomycetales</taxon>
        <taxon>Eremomycetaceae</taxon>
        <taxon>Eremomyces</taxon>
    </lineage>
</organism>
<keyword evidence="4 9" id="KW-0863">Zinc-finger</keyword>
<evidence type="ECO:0000313" key="11">
    <source>
        <dbReference type="EMBL" id="KAF1812306.1"/>
    </source>
</evidence>
<reference evidence="13" key="2">
    <citation type="submission" date="2020-04" db="EMBL/GenBank/DDBJ databases">
        <authorList>
            <consortium name="NCBI Genome Project"/>
        </authorList>
    </citation>
    <scope>NUCLEOTIDE SEQUENCE</scope>
    <source>
        <strain evidence="13">CBS 781.70</strain>
    </source>
</reference>
<dbReference type="PROSITE" id="PS50896">
    <property type="entry name" value="LISH"/>
    <property type="match status" value="1"/>
</dbReference>
<dbReference type="InterPro" id="IPR027370">
    <property type="entry name" value="Znf-RING_euk"/>
</dbReference>
<evidence type="ECO:0000259" key="10">
    <source>
        <dbReference type="PROSITE" id="PS51867"/>
    </source>
</evidence>